<evidence type="ECO:0000313" key="1">
    <source>
        <dbReference type="EMBL" id="MBB4052815.1"/>
    </source>
</evidence>
<proteinExistence type="predicted"/>
<protein>
    <submittedName>
        <fullName evidence="1">Uncharacterized protein</fullName>
    </submittedName>
</protein>
<dbReference type="Proteomes" id="UP000547011">
    <property type="component" value="Unassembled WGS sequence"/>
</dbReference>
<name>A0A7W6INI3_9HYPH</name>
<dbReference type="RefSeq" id="WP_183311597.1">
    <property type="nucleotide sequence ID" value="NZ_JACIEW010000005.1"/>
</dbReference>
<evidence type="ECO:0000313" key="2">
    <source>
        <dbReference type="Proteomes" id="UP000547011"/>
    </source>
</evidence>
<reference evidence="1 2" key="1">
    <citation type="submission" date="2020-08" db="EMBL/GenBank/DDBJ databases">
        <title>Genomic Encyclopedia of Type Strains, Phase IV (KMG-IV): sequencing the most valuable type-strain genomes for metagenomic binning, comparative biology and taxonomic classification.</title>
        <authorList>
            <person name="Goeker M."/>
        </authorList>
    </citation>
    <scope>NUCLEOTIDE SEQUENCE [LARGE SCALE GENOMIC DNA]</scope>
    <source>
        <strain evidence="1 2">DSM 23447</strain>
    </source>
</reference>
<organism evidence="1 2">
    <name type="scientific">Devosia subaequoris</name>
    <dbReference type="NCBI Taxonomy" id="395930"/>
    <lineage>
        <taxon>Bacteria</taxon>
        <taxon>Pseudomonadati</taxon>
        <taxon>Pseudomonadota</taxon>
        <taxon>Alphaproteobacteria</taxon>
        <taxon>Hyphomicrobiales</taxon>
        <taxon>Devosiaceae</taxon>
        <taxon>Devosia</taxon>
    </lineage>
</organism>
<keyword evidence="2" id="KW-1185">Reference proteome</keyword>
<dbReference type="EMBL" id="JACIEW010000005">
    <property type="protein sequence ID" value="MBB4052815.1"/>
    <property type="molecule type" value="Genomic_DNA"/>
</dbReference>
<comment type="caution">
    <text evidence="1">The sequence shown here is derived from an EMBL/GenBank/DDBJ whole genome shotgun (WGS) entry which is preliminary data.</text>
</comment>
<sequence length="91" mass="9864">MASLPLLVNLGIRTVATLYYVQGFRQKGRKLEPDQPQQSKSAEAAIAAAERIAPMRAGVWAYSAEVDVEADTYDEPKVLFKAGNLPEGVAD</sequence>
<dbReference type="AlphaFoldDB" id="A0A7W6INI3"/>
<gene>
    <name evidence="1" type="ORF">GGR20_002463</name>
</gene>
<accession>A0A7W6INI3</accession>